<name>A0AAD8AQT0_BIOPF</name>
<organism evidence="1 2">
    <name type="scientific">Biomphalaria pfeifferi</name>
    <name type="common">Bloodfluke planorb</name>
    <name type="synonym">Freshwater snail</name>
    <dbReference type="NCBI Taxonomy" id="112525"/>
    <lineage>
        <taxon>Eukaryota</taxon>
        <taxon>Metazoa</taxon>
        <taxon>Spiralia</taxon>
        <taxon>Lophotrochozoa</taxon>
        <taxon>Mollusca</taxon>
        <taxon>Gastropoda</taxon>
        <taxon>Heterobranchia</taxon>
        <taxon>Euthyneura</taxon>
        <taxon>Panpulmonata</taxon>
        <taxon>Hygrophila</taxon>
        <taxon>Lymnaeoidea</taxon>
        <taxon>Planorbidae</taxon>
        <taxon>Biomphalaria</taxon>
    </lineage>
</organism>
<dbReference type="EMBL" id="JASAOG010000307">
    <property type="protein sequence ID" value="KAK0040752.1"/>
    <property type="molecule type" value="Genomic_DNA"/>
</dbReference>
<reference evidence="1" key="1">
    <citation type="journal article" date="2023" name="PLoS Negl. Trop. Dis.">
        <title>A genome sequence for Biomphalaria pfeifferi, the major vector snail for the human-infecting parasite Schistosoma mansoni.</title>
        <authorList>
            <person name="Bu L."/>
            <person name="Lu L."/>
            <person name="Laidemitt M.R."/>
            <person name="Zhang S.M."/>
            <person name="Mutuku M."/>
            <person name="Mkoji G."/>
            <person name="Steinauer M."/>
            <person name="Loker E.S."/>
        </authorList>
    </citation>
    <scope>NUCLEOTIDE SEQUENCE</scope>
    <source>
        <strain evidence="1">KasaAsao</strain>
    </source>
</reference>
<proteinExistence type="predicted"/>
<sequence length="51" mass="5689">ANKATWLGKGTPRLRNLNFLAGESRGVLSFKRSTCHDVADGAFHWTESQWA</sequence>
<evidence type="ECO:0000313" key="2">
    <source>
        <dbReference type="Proteomes" id="UP001233172"/>
    </source>
</evidence>
<comment type="caution">
    <text evidence="1">The sequence shown here is derived from an EMBL/GenBank/DDBJ whole genome shotgun (WGS) entry which is preliminary data.</text>
</comment>
<accession>A0AAD8AQT0</accession>
<keyword evidence="2" id="KW-1185">Reference proteome</keyword>
<reference evidence="1" key="2">
    <citation type="submission" date="2023-04" db="EMBL/GenBank/DDBJ databases">
        <authorList>
            <person name="Bu L."/>
            <person name="Lu L."/>
            <person name="Laidemitt M.R."/>
            <person name="Zhang S.M."/>
            <person name="Mutuku M."/>
            <person name="Mkoji G."/>
            <person name="Steinauer M."/>
            <person name="Loker E.S."/>
        </authorList>
    </citation>
    <scope>NUCLEOTIDE SEQUENCE</scope>
    <source>
        <strain evidence="1">KasaAsao</strain>
        <tissue evidence="1">Whole Snail</tissue>
    </source>
</reference>
<feature type="non-terminal residue" evidence="1">
    <location>
        <position position="1"/>
    </location>
</feature>
<protein>
    <submittedName>
        <fullName evidence="1">Uncharacterized protein</fullName>
    </submittedName>
</protein>
<dbReference type="Proteomes" id="UP001233172">
    <property type="component" value="Unassembled WGS sequence"/>
</dbReference>
<dbReference type="AlphaFoldDB" id="A0AAD8AQT0"/>
<evidence type="ECO:0000313" key="1">
    <source>
        <dbReference type="EMBL" id="KAK0040752.1"/>
    </source>
</evidence>
<gene>
    <name evidence="1" type="ORF">Bpfe_029812</name>
</gene>